<feature type="compositionally biased region" description="Low complexity" evidence="8">
    <location>
        <begin position="438"/>
        <end position="448"/>
    </location>
</feature>
<feature type="region of interest" description="Disordered" evidence="8">
    <location>
        <begin position="248"/>
        <end position="398"/>
    </location>
</feature>
<dbReference type="GO" id="GO:0005667">
    <property type="term" value="C:transcription regulator complex"/>
    <property type="evidence" value="ECO:0007669"/>
    <property type="project" value="TreeGrafter"/>
</dbReference>
<dbReference type="EMBL" id="CP086720">
    <property type="protein sequence ID" value="WOO85621.1"/>
    <property type="molecule type" value="Genomic_DNA"/>
</dbReference>
<dbReference type="SMART" id="SM00355">
    <property type="entry name" value="ZnF_C2H2"/>
    <property type="match status" value="2"/>
</dbReference>
<feature type="compositionally biased region" description="Gly residues" evidence="8">
    <location>
        <begin position="765"/>
        <end position="775"/>
    </location>
</feature>
<evidence type="ECO:0000313" key="10">
    <source>
        <dbReference type="EMBL" id="WOO85621.1"/>
    </source>
</evidence>
<dbReference type="SUPFAM" id="SSF57667">
    <property type="entry name" value="beta-beta-alpha zinc fingers"/>
    <property type="match status" value="1"/>
</dbReference>
<dbReference type="PROSITE" id="PS50157">
    <property type="entry name" value="ZINC_FINGER_C2H2_2"/>
    <property type="match status" value="2"/>
</dbReference>
<feature type="region of interest" description="Disordered" evidence="8">
    <location>
        <begin position="415"/>
        <end position="568"/>
    </location>
</feature>
<evidence type="ECO:0000256" key="8">
    <source>
        <dbReference type="SAM" id="MobiDB-lite"/>
    </source>
</evidence>
<dbReference type="PROSITE" id="PS00028">
    <property type="entry name" value="ZINC_FINGER_C2H2_1"/>
    <property type="match status" value="2"/>
</dbReference>
<feature type="region of interest" description="Disordered" evidence="8">
    <location>
        <begin position="1"/>
        <end position="95"/>
    </location>
</feature>
<organism evidence="10 11">
    <name type="scientific">Vanrija pseudolonga</name>
    <dbReference type="NCBI Taxonomy" id="143232"/>
    <lineage>
        <taxon>Eukaryota</taxon>
        <taxon>Fungi</taxon>
        <taxon>Dikarya</taxon>
        <taxon>Basidiomycota</taxon>
        <taxon>Agaricomycotina</taxon>
        <taxon>Tremellomycetes</taxon>
        <taxon>Trichosporonales</taxon>
        <taxon>Trichosporonaceae</taxon>
        <taxon>Vanrija</taxon>
    </lineage>
</organism>
<feature type="domain" description="C2H2-type" evidence="9">
    <location>
        <begin position="569"/>
        <end position="596"/>
    </location>
</feature>
<feature type="region of interest" description="Disordered" evidence="8">
    <location>
        <begin position="634"/>
        <end position="789"/>
    </location>
</feature>
<accession>A0AAF0YJE7</accession>
<dbReference type="GO" id="GO:0008270">
    <property type="term" value="F:zinc ion binding"/>
    <property type="evidence" value="ECO:0007669"/>
    <property type="project" value="UniProtKB-KW"/>
</dbReference>
<keyword evidence="3" id="KW-0677">Repeat</keyword>
<comment type="subcellular location">
    <subcellularLocation>
        <location evidence="1">Nucleus</location>
    </subcellularLocation>
</comment>
<evidence type="ECO:0000256" key="2">
    <source>
        <dbReference type="ARBA" id="ARBA00022723"/>
    </source>
</evidence>
<dbReference type="FunFam" id="3.30.160.60:FF:001102">
    <property type="entry name" value="Transcription factor IIIA"/>
    <property type="match status" value="1"/>
</dbReference>
<dbReference type="Pfam" id="PF00096">
    <property type="entry name" value="zf-C2H2"/>
    <property type="match status" value="2"/>
</dbReference>
<dbReference type="PANTHER" id="PTHR14003">
    <property type="entry name" value="TRANSCRIPTIONAL REPRESSOR PROTEIN YY"/>
    <property type="match status" value="1"/>
</dbReference>
<evidence type="ECO:0000256" key="6">
    <source>
        <dbReference type="ARBA" id="ARBA00023242"/>
    </source>
</evidence>
<keyword evidence="5" id="KW-0862">Zinc</keyword>
<dbReference type="RefSeq" id="XP_062631647.1">
    <property type="nucleotide sequence ID" value="XM_062775663.1"/>
</dbReference>
<evidence type="ECO:0000256" key="7">
    <source>
        <dbReference type="PROSITE-ProRule" id="PRU00042"/>
    </source>
</evidence>
<feature type="compositionally biased region" description="Low complexity" evidence="8">
    <location>
        <begin position="362"/>
        <end position="378"/>
    </location>
</feature>
<evidence type="ECO:0000259" key="9">
    <source>
        <dbReference type="PROSITE" id="PS50157"/>
    </source>
</evidence>
<feature type="compositionally biased region" description="Low complexity" evidence="8">
    <location>
        <begin position="342"/>
        <end position="353"/>
    </location>
</feature>
<reference evidence="10" key="1">
    <citation type="submission" date="2023-10" db="EMBL/GenBank/DDBJ databases">
        <authorList>
            <person name="Noh H."/>
        </authorList>
    </citation>
    <scope>NUCLEOTIDE SEQUENCE</scope>
    <source>
        <strain evidence="10">DUCC4014</strain>
    </source>
</reference>
<keyword evidence="2" id="KW-0479">Metal-binding</keyword>
<gene>
    <name evidence="10" type="primary">SPAC25B8.19c_2</name>
    <name evidence="10" type="ORF">LOC62_07G009121</name>
</gene>
<dbReference type="GO" id="GO:0000981">
    <property type="term" value="F:DNA-binding transcription factor activity, RNA polymerase II-specific"/>
    <property type="evidence" value="ECO:0007669"/>
    <property type="project" value="TreeGrafter"/>
</dbReference>
<protein>
    <submittedName>
        <fullName evidence="10">Zinc finger protein</fullName>
    </submittedName>
</protein>
<feature type="region of interest" description="Disordered" evidence="8">
    <location>
        <begin position="142"/>
        <end position="164"/>
    </location>
</feature>
<feature type="compositionally biased region" description="Low complexity" evidence="8">
    <location>
        <begin position="274"/>
        <end position="285"/>
    </location>
</feature>
<feature type="compositionally biased region" description="Acidic residues" evidence="8">
    <location>
        <begin position="776"/>
        <end position="789"/>
    </location>
</feature>
<feature type="compositionally biased region" description="Polar residues" evidence="8">
    <location>
        <begin position="248"/>
        <end position="259"/>
    </location>
</feature>
<dbReference type="GO" id="GO:0031519">
    <property type="term" value="C:PcG protein complex"/>
    <property type="evidence" value="ECO:0007669"/>
    <property type="project" value="TreeGrafter"/>
</dbReference>
<keyword evidence="4 7" id="KW-0863">Zinc-finger</keyword>
<dbReference type="Gene3D" id="3.30.160.60">
    <property type="entry name" value="Classic Zinc Finger"/>
    <property type="match status" value="2"/>
</dbReference>
<keyword evidence="6" id="KW-0539">Nucleus</keyword>
<feature type="region of interest" description="Disordered" evidence="8">
    <location>
        <begin position="185"/>
        <end position="227"/>
    </location>
</feature>
<dbReference type="FunFam" id="3.30.160.60:FF:000425">
    <property type="entry name" value="PLAG1 like zinc finger 1"/>
    <property type="match status" value="1"/>
</dbReference>
<dbReference type="AlphaFoldDB" id="A0AAF0YJE7"/>
<feature type="compositionally biased region" description="Polar residues" evidence="8">
    <location>
        <begin position="294"/>
        <end position="306"/>
    </location>
</feature>
<evidence type="ECO:0000256" key="4">
    <source>
        <dbReference type="ARBA" id="ARBA00022771"/>
    </source>
</evidence>
<evidence type="ECO:0000256" key="3">
    <source>
        <dbReference type="ARBA" id="ARBA00022737"/>
    </source>
</evidence>
<dbReference type="GO" id="GO:0000978">
    <property type="term" value="F:RNA polymerase II cis-regulatory region sequence-specific DNA binding"/>
    <property type="evidence" value="ECO:0007669"/>
    <property type="project" value="TreeGrafter"/>
</dbReference>
<evidence type="ECO:0000313" key="11">
    <source>
        <dbReference type="Proteomes" id="UP000827549"/>
    </source>
</evidence>
<dbReference type="PANTHER" id="PTHR14003:SF19">
    <property type="entry name" value="YY2 TRANSCRIPTION FACTOR"/>
    <property type="match status" value="1"/>
</dbReference>
<dbReference type="InterPro" id="IPR036236">
    <property type="entry name" value="Znf_C2H2_sf"/>
</dbReference>
<sequence>MKTATLPTILPLNAMAQSPSLKLEPPLVSPTHIPKSAQNLASPRQVLPPSPASNNTDHGAPPGARPPMIRRGSRFDPMGHTAEDEEDAYGDLGTRHPLRKIREDVLPERNPNESVSLPGIKALLNATDQPPLASPFAQSFFTSPSVNSSASATSPLGSPTSRTSRFSSFASSVAEGTQGWWAPEERSHSFSGYPQPPSRSGSFSARMVDDDGPDVKRRRSDLAPTLPDADEIARLKWQAQSRNASFPVTGSISTGSSGLRSMLYPPPAMSGNHSRGSMSGPLSSPLSPPIESPFQQHHNQSRQGSLTGPLARSFADLSASERSPSHGIPRTTSPTPIERRPSLYSRSSLSNESVPQVPSRRTSLATLPSATSASADPPQRGALTRPPSPEPSARPPRRSSLAELIMAKSGDDIAIAKGGRFFTPPVTSTTAPERTPEQLQPQPQQQQLSAPTNPSWLTRRESTDSVRSASSLPGHVFAGEPDHGGPSVPRRRSAVVPSVSKMGPDSRRSFAMEEDELADPKSDPGMRGMEVLAESARRVADAERKDSNDDRDASPSKPNSGGPSSGPKYPCQYCAKTFSRPSSLRIHTYSHTGERPFVCKEPSCRRRFSVQSNLKRHAKVHQLQAQQAQAAVQMGGMRGGPGGPHQMHPGPHPGAAPQQAPPPQHVYGYPPHQQIHPSHMGHPAHGPPGPYGPPHSFGPGGHPPPPGFEMGRPGPQGQHFAPVPHRGGAPLGHEQARAAHYHETQRRRSHDEHAGPGRSGHAQRGPGGGGEGGWGSEEEDEDELDDDED</sequence>
<dbReference type="RefSeq" id="XP_062631646.1">
    <property type="nucleotide sequence ID" value="XM_062775662.1"/>
</dbReference>
<name>A0AAF0YJE7_9TREE</name>
<feature type="compositionally biased region" description="Pro residues" evidence="8">
    <location>
        <begin position="650"/>
        <end position="664"/>
    </location>
</feature>
<dbReference type="EMBL" id="CP086720">
    <property type="protein sequence ID" value="WOO85620.1"/>
    <property type="molecule type" value="Genomic_DNA"/>
</dbReference>
<feature type="compositionally biased region" description="Basic and acidic residues" evidence="8">
    <location>
        <begin position="734"/>
        <end position="755"/>
    </location>
</feature>
<keyword evidence="11" id="KW-1185">Reference proteome</keyword>
<evidence type="ECO:0000256" key="1">
    <source>
        <dbReference type="ARBA" id="ARBA00004123"/>
    </source>
</evidence>
<dbReference type="GeneID" id="87812284"/>
<dbReference type="InterPro" id="IPR013087">
    <property type="entry name" value="Znf_C2H2_type"/>
</dbReference>
<feature type="domain" description="C2H2-type" evidence="9">
    <location>
        <begin position="597"/>
        <end position="626"/>
    </location>
</feature>
<feature type="compositionally biased region" description="Basic and acidic residues" evidence="8">
    <location>
        <begin position="535"/>
        <end position="554"/>
    </location>
</feature>
<feature type="compositionally biased region" description="Low complexity" evidence="8">
    <location>
        <begin position="555"/>
        <end position="568"/>
    </location>
</feature>
<dbReference type="GO" id="GO:0000785">
    <property type="term" value="C:chromatin"/>
    <property type="evidence" value="ECO:0007669"/>
    <property type="project" value="TreeGrafter"/>
</dbReference>
<proteinExistence type="predicted"/>
<dbReference type="Proteomes" id="UP000827549">
    <property type="component" value="Chromosome 7"/>
</dbReference>
<evidence type="ECO:0000256" key="5">
    <source>
        <dbReference type="ARBA" id="ARBA00022833"/>
    </source>
</evidence>